<organism evidence="1 2">
    <name type="scientific">Alteriqipengyuania halimionae</name>
    <dbReference type="NCBI Taxonomy" id="1926630"/>
    <lineage>
        <taxon>Bacteria</taxon>
        <taxon>Pseudomonadati</taxon>
        <taxon>Pseudomonadota</taxon>
        <taxon>Alphaproteobacteria</taxon>
        <taxon>Sphingomonadales</taxon>
        <taxon>Erythrobacteraceae</taxon>
        <taxon>Alteriqipengyuania</taxon>
    </lineage>
</organism>
<protein>
    <submittedName>
        <fullName evidence="1">Uncharacterized protein</fullName>
    </submittedName>
</protein>
<comment type="caution">
    <text evidence="1">The sequence shown here is derived from an EMBL/GenBank/DDBJ whole genome shotgun (WGS) entry which is preliminary data.</text>
</comment>
<dbReference type="RefSeq" id="WP_160616902.1">
    <property type="nucleotide sequence ID" value="NZ_WTYR01000001.1"/>
</dbReference>
<keyword evidence="2" id="KW-1185">Reference proteome</keyword>
<evidence type="ECO:0000313" key="2">
    <source>
        <dbReference type="Proteomes" id="UP000429229"/>
    </source>
</evidence>
<accession>A0A6I4U7D3</accession>
<name>A0A6I4U7D3_9SPHN</name>
<evidence type="ECO:0000313" key="1">
    <source>
        <dbReference type="EMBL" id="MXP10281.1"/>
    </source>
</evidence>
<proteinExistence type="predicted"/>
<reference evidence="1 2" key="1">
    <citation type="submission" date="2019-12" db="EMBL/GenBank/DDBJ databases">
        <title>Genomic-based taxomic classification of the family Erythrobacteraceae.</title>
        <authorList>
            <person name="Xu L."/>
        </authorList>
    </citation>
    <scope>NUCLEOTIDE SEQUENCE [LARGE SCALE GENOMIC DNA]</scope>
    <source>
        <strain evidence="1 2">LMG 29519</strain>
    </source>
</reference>
<sequence>MTLATPFAAVRAPLKREARKARASAAVRIVRAARVKLAEANPNVGKRHIARQRKETRRTVLVEFE</sequence>
<gene>
    <name evidence="1" type="ORF">GRI68_08815</name>
</gene>
<dbReference type="Proteomes" id="UP000429229">
    <property type="component" value="Unassembled WGS sequence"/>
</dbReference>
<dbReference type="AlphaFoldDB" id="A0A6I4U7D3"/>
<dbReference type="EMBL" id="WTYR01000001">
    <property type="protein sequence ID" value="MXP10281.1"/>
    <property type="molecule type" value="Genomic_DNA"/>
</dbReference>